<dbReference type="GO" id="GO:0000423">
    <property type="term" value="P:mitophagy"/>
    <property type="evidence" value="ECO:0007669"/>
    <property type="project" value="UniProtKB-ARBA"/>
</dbReference>
<dbReference type="EMBL" id="BMAO01010110">
    <property type="protein sequence ID" value="GFQ64921.1"/>
    <property type="molecule type" value="Genomic_DNA"/>
</dbReference>
<evidence type="ECO:0000256" key="1">
    <source>
        <dbReference type="ARBA" id="ARBA00005291"/>
    </source>
</evidence>
<comment type="similarity">
    <text evidence="1">Belongs to the NipSnap family.</text>
</comment>
<evidence type="ECO:0000313" key="4">
    <source>
        <dbReference type="Proteomes" id="UP000887116"/>
    </source>
</evidence>
<proteinExistence type="inferred from homology"/>
<sequence length="270" mass="31321">MTYFVRYGINGAMFLRNGCQGLKYLKSSSRNLSIPPLHTSIKNADVTGLNLSSKESQKIFEIRTYTVRPRDYKEYIKFTEDNFHLRIKHSKLFGFWITELGGLNEIIHIWEYDNHEHRAKVRDALAKDVEWQNNYKDKVSPMWINQTNATMMLLPWSLITLPSKSGVYELQIFNMNSHTDIWDGRLKAAMELSSLKLKSANSVLVACFTSIFGPHNTVYALWQHENFDKFAFSRLQLLSEPNRSILHAFYHEVLTGYSKGLLPHKASPLQ</sequence>
<dbReference type="PANTHER" id="PTHR21017">
    <property type="entry name" value="NIPSNAP-RELATED"/>
    <property type="match status" value="1"/>
</dbReference>
<dbReference type="SUPFAM" id="SSF54909">
    <property type="entry name" value="Dimeric alpha+beta barrel"/>
    <property type="match status" value="2"/>
</dbReference>
<keyword evidence="4" id="KW-1185">Reference proteome</keyword>
<evidence type="ECO:0000313" key="3">
    <source>
        <dbReference type="EMBL" id="GFQ64921.1"/>
    </source>
</evidence>
<dbReference type="Gene3D" id="3.30.70.100">
    <property type="match status" value="2"/>
</dbReference>
<feature type="domain" description="NIPSNAP" evidence="2">
    <location>
        <begin position="60"/>
        <end position="157"/>
    </location>
</feature>
<evidence type="ECO:0000259" key="2">
    <source>
        <dbReference type="Pfam" id="PF07978"/>
    </source>
</evidence>
<dbReference type="PANTHER" id="PTHR21017:SF19">
    <property type="entry name" value="PROTEIN NIPSNAP HOMOLOG 3B"/>
    <property type="match status" value="1"/>
</dbReference>
<dbReference type="Pfam" id="PF07978">
    <property type="entry name" value="NIPSNAP"/>
    <property type="match status" value="1"/>
</dbReference>
<dbReference type="AlphaFoldDB" id="A0A8X6K823"/>
<dbReference type="InterPro" id="IPR012577">
    <property type="entry name" value="NIPSNAP"/>
</dbReference>
<dbReference type="InterPro" id="IPR011008">
    <property type="entry name" value="Dimeric_a/b-barrel"/>
</dbReference>
<protein>
    <submittedName>
        <fullName evidence="3">Protein NipSnap 3A</fullName>
    </submittedName>
</protein>
<dbReference type="OrthoDB" id="10262843at2759"/>
<name>A0A8X6K823_TRICU</name>
<dbReference type="InterPro" id="IPR051557">
    <property type="entry name" value="NipSnap_domain"/>
</dbReference>
<dbReference type="GO" id="GO:0005739">
    <property type="term" value="C:mitochondrion"/>
    <property type="evidence" value="ECO:0007669"/>
    <property type="project" value="TreeGrafter"/>
</dbReference>
<organism evidence="3 4">
    <name type="scientific">Trichonephila clavata</name>
    <name type="common">Joro spider</name>
    <name type="synonym">Nephila clavata</name>
    <dbReference type="NCBI Taxonomy" id="2740835"/>
    <lineage>
        <taxon>Eukaryota</taxon>
        <taxon>Metazoa</taxon>
        <taxon>Ecdysozoa</taxon>
        <taxon>Arthropoda</taxon>
        <taxon>Chelicerata</taxon>
        <taxon>Arachnida</taxon>
        <taxon>Araneae</taxon>
        <taxon>Araneomorphae</taxon>
        <taxon>Entelegynae</taxon>
        <taxon>Araneoidea</taxon>
        <taxon>Nephilidae</taxon>
        <taxon>Trichonephila</taxon>
    </lineage>
</organism>
<dbReference type="Proteomes" id="UP000887116">
    <property type="component" value="Unassembled WGS sequence"/>
</dbReference>
<comment type="caution">
    <text evidence="3">The sequence shown here is derived from an EMBL/GenBank/DDBJ whole genome shotgun (WGS) entry which is preliminary data.</text>
</comment>
<reference evidence="3" key="1">
    <citation type="submission" date="2020-07" db="EMBL/GenBank/DDBJ databases">
        <title>Multicomponent nature underlies the extraordinary mechanical properties of spider dragline silk.</title>
        <authorList>
            <person name="Kono N."/>
            <person name="Nakamura H."/>
            <person name="Mori M."/>
            <person name="Yoshida Y."/>
            <person name="Ohtoshi R."/>
            <person name="Malay A.D."/>
            <person name="Moran D.A.P."/>
            <person name="Tomita M."/>
            <person name="Numata K."/>
            <person name="Arakawa K."/>
        </authorList>
    </citation>
    <scope>NUCLEOTIDE SEQUENCE</scope>
</reference>
<accession>A0A8X6K823</accession>
<gene>
    <name evidence="3" type="primary">NIPSNAP3A</name>
    <name evidence="3" type="ORF">TNCT_738441</name>
</gene>